<dbReference type="GO" id="GO:0071013">
    <property type="term" value="C:catalytic step 2 spliceosome"/>
    <property type="evidence" value="ECO:0007669"/>
    <property type="project" value="TreeGrafter"/>
</dbReference>
<feature type="region of interest" description="Disordered" evidence="4">
    <location>
        <begin position="222"/>
        <end position="260"/>
    </location>
</feature>
<accession>A0A8E2DV68</accession>
<organism evidence="5 6">
    <name type="scientific">Obba rivulosa</name>
    <dbReference type="NCBI Taxonomy" id="1052685"/>
    <lineage>
        <taxon>Eukaryota</taxon>
        <taxon>Fungi</taxon>
        <taxon>Dikarya</taxon>
        <taxon>Basidiomycota</taxon>
        <taxon>Agaricomycotina</taxon>
        <taxon>Agaricomycetes</taxon>
        <taxon>Polyporales</taxon>
        <taxon>Gelatoporiaceae</taxon>
        <taxon>Obba</taxon>
    </lineage>
</organism>
<evidence type="ECO:0000256" key="3">
    <source>
        <dbReference type="ARBA" id="ARBA00023242"/>
    </source>
</evidence>
<sequence length="1078" mass="120995">MSAPSFSSFPPAFSSFPDIEPGPSQRASTPQDRDRDSKKRKKDREEKQHREKIKEKPHWPRHDESDEDRRYSEKHQRDKGYGATDDERRKAKEDLSRTRLTDEYDARRATSPPLFYTDRKADFLNVRYGGLYAGDVPRHHLVGRGRKILGLESAWSVVHRGNNGIEIGIGSRRKVPGLTDSSTRHLLASATTRRLLPSSGDQYKYEEVEGFLRISSGGRRHVEPSYRSITAPKQDAEESESQSSSSDPESSEDDSYTTPMSSLQATIKDLEERLAADPSSITSWLSLLSHTLSTVPITSKNAPRARSEITLSVLSRALSAHPSNAQSKTLRLRYLKAGEEAWNASKLRDEWEEALKVGGIDLWIEWLDWRIRRADDGVDGIVDDARRALHSLSDSEADEVGKLRIFWRVAVAFREAGYVERATALFQAQAEFAYKMPPPLSAQPLDAQLDSLEEFWESEAPRIGEPGATGWSSWYSSGRPDIPGPSAQSPPNLSTSDRDPYRQWSARELLYDRTHVLPRRSADSDADADPYSTILFSDIRPLLVSLHSSRARHTLRLIFLAFLGLHVPGLADSLSADPRDSTDARWTHGHLVTAPYLAALFPPKSPARRITADAQAGVLIGREPEYRSAFGPVKNWSCGILGPFEGIGLRLLAWGPEDVAEVNHDLVRGVFRHCKFAGQEDAEWDVLSLAFETVANADSASRISKQLLAMAPDSLRHWAAHARLQRHRGRIKDARKVYQTVLTSRLDRPGEGQMWWDWAELEWLAGASDATLEVTLRAAGAQGSGGTAILRAKRSLEEASLPSGTDPKEREAWIKLRALLELLTASPGAAMVVFDDHLGAMKVGTPAHEGLTIASLALLYYHGTILRNPVPPALLRERAERAVEEYPSNTVILGMFLEAEKGQGIWGRVRAMLGENTTDGVAKEKDLPRRVLEVWVAGWEKSRWEAEQERTRSGLSAAAQADRTRGSSALWRLYIEFEIRMGQLERAKKLLFRAVGECPMTKELYLVAFGPLRNVFSRRELHEFAETMAERGLRMRRGLDEEIEDFGGEEKARAEDNEDEEMDEIELNARELRRLMPY</sequence>
<dbReference type="PANTHER" id="PTHR13471">
    <property type="entry name" value="TETRATRICOPEPTIDE-LIKE HELICAL"/>
    <property type="match status" value="1"/>
</dbReference>
<protein>
    <submittedName>
        <fullName evidence="5">DUF1740-domain-containing protein</fullName>
    </submittedName>
</protein>
<keyword evidence="3" id="KW-0539">Nucleus</keyword>
<dbReference type="OrthoDB" id="297219at2759"/>
<evidence type="ECO:0000313" key="5">
    <source>
        <dbReference type="EMBL" id="OCH96207.1"/>
    </source>
</evidence>
<evidence type="ECO:0000256" key="4">
    <source>
        <dbReference type="SAM" id="MobiDB-lite"/>
    </source>
</evidence>
<dbReference type="EMBL" id="KV722332">
    <property type="protein sequence ID" value="OCH96207.1"/>
    <property type="molecule type" value="Genomic_DNA"/>
</dbReference>
<dbReference type="GO" id="GO:0031048">
    <property type="term" value="P:regulatory ncRNA-mediated heterochromatin formation"/>
    <property type="evidence" value="ECO:0007669"/>
    <property type="project" value="TreeGrafter"/>
</dbReference>
<feature type="region of interest" description="Disordered" evidence="4">
    <location>
        <begin position="1"/>
        <end position="95"/>
    </location>
</feature>
<dbReference type="PANTHER" id="PTHR13471:SF0">
    <property type="entry name" value="NUCLEAR EXOSOME REGULATOR NRDE2"/>
    <property type="match status" value="1"/>
</dbReference>
<dbReference type="Pfam" id="PF08424">
    <property type="entry name" value="NRDE-2"/>
    <property type="match status" value="1"/>
</dbReference>
<feature type="compositionally biased region" description="Basic and acidic residues" evidence="4">
    <location>
        <begin position="31"/>
        <end position="95"/>
    </location>
</feature>
<feature type="region of interest" description="Disordered" evidence="4">
    <location>
        <begin position="474"/>
        <end position="499"/>
    </location>
</feature>
<evidence type="ECO:0000256" key="2">
    <source>
        <dbReference type="ARBA" id="ARBA00009265"/>
    </source>
</evidence>
<dbReference type="AlphaFoldDB" id="A0A8E2DV68"/>
<comment type="subcellular location">
    <subcellularLocation>
        <location evidence="1">Nucleus</location>
    </subcellularLocation>
</comment>
<dbReference type="Gene3D" id="1.25.40.10">
    <property type="entry name" value="Tetratricopeptide repeat domain"/>
    <property type="match status" value="2"/>
</dbReference>
<evidence type="ECO:0000313" key="6">
    <source>
        <dbReference type="Proteomes" id="UP000250043"/>
    </source>
</evidence>
<gene>
    <name evidence="5" type="ORF">OBBRIDRAFT_883452</name>
</gene>
<dbReference type="InterPro" id="IPR011990">
    <property type="entry name" value="TPR-like_helical_dom_sf"/>
</dbReference>
<name>A0A8E2DV68_9APHY</name>
<dbReference type="Proteomes" id="UP000250043">
    <property type="component" value="Unassembled WGS sequence"/>
</dbReference>
<comment type="similarity">
    <text evidence="2">Belongs to the NRDE2 family.</text>
</comment>
<reference evidence="5 6" key="1">
    <citation type="submission" date="2016-07" db="EMBL/GenBank/DDBJ databases">
        <title>Draft genome of the white-rot fungus Obba rivulosa 3A-2.</title>
        <authorList>
            <consortium name="DOE Joint Genome Institute"/>
            <person name="Miettinen O."/>
            <person name="Riley R."/>
            <person name="Acob R."/>
            <person name="Barry K."/>
            <person name="Cullen D."/>
            <person name="De Vries R."/>
            <person name="Hainaut M."/>
            <person name="Hatakka A."/>
            <person name="Henrissat B."/>
            <person name="Hilden K."/>
            <person name="Kuo R."/>
            <person name="Labutti K."/>
            <person name="Lipzen A."/>
            <person name="Makela M.R."/>
            <person name="Sandor L."/>
            <person name="Spatafora J.W."/>
            <person name="Grigoriev I.V."/>
            <person name="Hibbett D.S."/>
        </authorList>
    </citation>
    <scope>NUCLEOTIDE SEQUENCE [LARGE SCALE GENOMIC DNA]</scope>
    <source>
        <strain evidence="5 6">3A-2</strain>
    </source>
</reference>
<feature type="compositionally biased region" description="Polar residues" evidence="4">
    <location>
        <begin position="486"/>
        <end position="495"/>
    </location>
</feature>
<proteinExistence type="inferred from homology"/>
<dbReference type="SUPFAM" id="SSF48452">
    <property type="entry name" value="TPR-like"/>
    <property type="match status" value="3"/>
</dbReference>
<feature type="compositionally biased region" description="Low complexity" evidence="4">
    <location>
        <begin position="1"/>
        <end position="17"/>
    </location>
</feature>
<keyword evidence="6" id="KW-1185">Reference proteome</keyword>
<dbReference type="GO" id="GO:1902369">
    <property type="term" value="P:negative regulation of RNA catabolic process"/>
    <property type="evidence" value="ECO:0007669"/>
    <property type="project" value="TreeGrafter"/>
</dbReference>
<evidence type="ECO:0000256" key="1">
    <source>
        <dbReference type="ARBA" id="ARBA00004123"/>
    </source>
</evidence>
<dbReference type="InterPro" id="IPR013633">
    <property type="entry name" value="NRDE-2"/>
</dbReference>